<dbReference type="InterPro" id="IPR013014">
    <property type="entry name" value="PTS_EIIC_2"/>
</dbReference>
<evidence type="ECO:0000256" key="9">
    <source>
        <dbReference type="SAM" id="Phobius"/>
    </source>
</evidence>
<keyword evidence="3" id="KW-1003">Cell membrane</keyword>
<feature type="transmembrane region" description="Helical" evidence="9">
    <location>
        <begin position="12"/>
        <end position="33"/>
    </location>
</feature>
<dbReference type="Pfam" id="PF02378">
    <property type="entry name" value="PTS_EIIC"/>
    <property type="match status" value="1"/>
</dbReference>
<evidence type="ECO:0000313" key="12">
    <source>
        <dbReference type="Proteomes" id="UP000000845"/>
    </source>
</evidence>
<evidence type="ECO:0000256" key="5">
    <source>
        <dbReference type="ARBA" id="ARBA00022683"/>
    </source>
</evidence>
<dbReference type="InterPro" id="IPR006327">
    <property type="entry name" value="PTS_IIC_fruc"/>
</dbReference>
<dbReference type="EMBL" id="CP001739">
    <property type="protein sequence ID" value="ACZ08319.1"/>
    <property type="molecule type" value="Genomic_DNA"/>
</dbReference>
<reference evidence="11 12" key="2">
    <citation type="journal article" date="2010" name="Stand. Genomic Sci.">
        <title>Complete genome sequence of Sebaldella termitidis type strain (NCTC 11300).</title>
        <authorList>
            <person name="Harmon-Smith M."/>
            <person name="Celia L."/>
            <person name="Chertkov O."/>
            <person name="Lapidus A."/>
            <person name="Copeland A."/>
            <person name="Glavina Del Rio T."/>
            <person name="Nolan M."/>
            <person name="Lucas S."/>
            <person name="Tice H."/>
            <person name="Cheng J.F."/>
            <person name="Han C."/>
            <person name="Detter J.C."/>
            <person name="Bruce D."/>
            <person name="Goodwin L."/>
            <person name="Pitluck S."/>
            <person name="Pati A."/>
            <person name="Liolios K."/>
            <person name="Ivanova N."/>
            <person name="Mavromatis K."/>
            <person name="Mikhailova N."/>
            <person name="Chen A."/>
            <person name="Palaniappan K."/>
            <person name="Land M."/>
            <person name="Hauser L."/>
            <person name="Chang Y.J."/>
            <person name="Jeffries C.D."/>
            <person name="Brettin T."/>
            <person name="Goker M."/>
            <person name="Beck B."/>
            <person name="Bristow J."/>
            <person name="Eisen J.A."/>
            <person name="Markowitz V."/>
            <person name="Hugenholtz P."/>
            <person name="Kyrpides N.C."/>
            <person name="Klenk H.P."/>
            <person name="Chen F."/>
        </authorList>
    </citation>
    <scope>NUCLEOTIDE SEQUENCE [LARGE SCALE GENOMIC DNA]</scope>
    <source>
        <strain evidence="12">ATCC 33386 / NCTC 11300</strain>
    </source>
</reference>
<dbReference type="NCBIfam" id="TIGR01427">
    <property type="entry name" value="PTS_IIC_fructo"/>
    <property type="match status" value="1"/>
</dbReference>
<dbReference type="GO" id="GO:0009401">
    <property type="term" value="P:phosphoenolpyruvate-dependent sugar phosphotransferase system"/>
    <property type="evidence" value="ECO:0007669"/>
    <property type="project" value="UniProtKB-KW"/>
</dbReference>
<proteinExistence type="predicted"/>
<dbReference type="Proteomes" id="UP000000845">
    <property type="component" value="Chromosome"/>
</dbReference>
<dbReference type="PANTHER" id="PTHR30505:SF0">
    <property type="entry name" value="FRUCTOSE-LIKE PTS SYSTEM EIIBC COMPONENT-RELATED"/>
    <property type="match status" value="1"/>
</dbReference>
<evidence type="ECO:0000256" key="7">
    <source>
        <dbReference type="ARBA" id="ARBA00022989"/>
    </source>
</evidence>
<dbReference type="InterPro" id="IPR050864">
    <property type="entry name" value="Bacterial_PTS_Sugar_Transport"/>
</dbReference>
<keyword evidence="4" id="KW-0762">Sugar transport</keyword>
<keyword evidence="7 9" id="KW-1133">Transmembrane helix</keyword>
<organism evidence="11 12">
    <name type="scientific">Sebaldella termitidis (strain ATCC 33386 / NCTC 11300)</name>
    <dbReference type="NCBI Taxonomy" id="526218"/>
    <lineage>
        <taxon>Bacteria</taxon>
        <taxon>Fusobacteriati</taxon>
        <taxon>Fusobacteriota</taxon>
        <taxon>Fusobacteriia</taxon>
        <taxon>Fusobacteriales</taxon>
        <taxon>Leptotrichiaceae</taxon>
        <taxon>Sebaldella</taxon>
    </lineage>
</organism>
<feature type="domain" description="PTS EIIC type-2" evidence="10">
    <location>
        <begin position="8"/>
        <end position="342"/>
    </location>
</feature>
<dbReference type="InterPro" id="IPR003352">
    <property type="entry name" value="PTS_EIIC"/>
</dbReference>
<dbReference type="PANTHER" id="PTHR30505">
    <property type="entry name" value="FRUCTOSE-LIKE PERMEASE"/>
    <property type="match status" value="1"/>
</dbReference>
<evidence type="ECO:0000313" key="11">
    <source>
        <dbReference type="EMBL" id="ACZ08319.1"/>
    </source>
</evidence>
<feature type="transmembrane region" description="Helical" evidence="9">
    <location>
        <begin position="140"/>
        <end position="163"/>
    </location>
</feature>
<reference evidence="12" key="1">
    <citation type="submission" date="2009-09" db="EMBL/GenBank/DDBJ databases">
        <title>The complete chromosome of Sebaldella termitidis ATCC 33386.</title>
        <authorList>
            <consortium name="US DOE Joint Genome Institute (JGI-PGF)"/>
            <person name="Lucas S."/>
            <person name="Copeland A."/>
            <person name="Lapidus A."/>
            <person name="Glavina del Rio T."/>
            <person name="Dalin E."/>
            <person name="Tice H."/>
            <person name="Bruce D."/>
            <person name="Goodwin L."/>
            <person name="Pitluck S."/>
            <person name="Kyrpides N."/>
            <person name="Mavromatis K."/>
            <person name="Ivanova N."/>
            <person name="Mikhailova N."/>
            <person name="Sims D."/>
            <person name="Meincke L."/>
            <person name="Brettin T."/>
            <person name="Detter J.C."/>
            <person name="Han C."/>
            <person name="Larimer F."/>
            <person name="Land M."/>
            <person name="Hauser L."/>
            <person name="Markowitz V."/>
            <person name="Cheng J.F."/>
            <person name="Hugenholtz P."/>
            <person name="Woyke T."/>
            <person name="Wu D."/>
            <person name="Eisen J.A."/>
        </authorList>
    </citation>
    <scope>NUCLEOTIDE SEQUENCE [LARGE SCALE GENOMIC DNA]</scope>
    <source>
        <strain evidence="12">ATCC 33386 / NCTC 11300</strain>
    </source>
</reference>
<evidence type="ECO:0000256" key="8">
    <source>
        <dbReference type="ARBA" id="ARBA00023136"/>
    </source>
</evidence>
<dbReference type="STRING" id="526218.Sterm_1457"/>
<feature type="transmembrane region" description="Helical" evidence="9">
    <location>
        <begin position="175"/>
        <end position="198"/>
    </location>
</feature>
<dbReference type="GO" id="GO:0005886">
    <property type="term" value="C:plasma membrane"/>
    <property type="evidence" value="ECO:0007669"/>
    <property type="project" value="UniProtKB-SubCell"/>
</dbReference>
<keyword evidence="6 9" id="KW-0812">Transmembrane</keyword>
<keyword evidence="5" id="KW-0598">Phosphotransferase system</keyword>
<dbReference type="KEGG" id="str:Sterm_1457"/>
<evidence type="ECO:0000256" key="1">
    <source>
        <dbReference type="ARBA" id="ARBA00004429"/>
    </source>
</evidence>
<keyword evidence="8 9" id="KW-0472">Membrane</keyword>
<evidence type="ECO:0000256" key="6">
    <source>
        <dbReference type="ARBA" id="ARBA00022692"/>
    </source>
</evidence>
<dbReference type="PROSITE" id="PS51104">
    <property type="entry name" value="PTS_EIIC_TYPE_2"/>
    <property type="match status" value="1"/>
</dbReference>
<keyword evidence="2" id="KW-0813">Transport</keyword>
<feature type="transmembrane region" description="Helical" evidence="9">
    <location>
        <begin position="323"/>
        <end position="342"/>
    </location>
</feature>
<dbReference type="GO" id="GO:0005351">
    <property type="term" value="F:carbohydrate:proton symporter activity"/>
    <property type="evidence" value="ECO:0007669"/>
    <property type="project" value="InterPro"/>
</dbReference>
<evidence type="ECO:0000259" key="10">
    <source>
        <dbReference type="PROSITE" id="PS51104"/>
    </source>
</evidence>
<feature type="transmembrane region" description="Helical" evidence="9">
    <location>
        <begin position="225"/>
        <end position="244"/>
    </location>
</feature>
<feature type="transmembrane region" description="Helical" evidence="9">
    <location>
        <begin position="67"/>
        <end position="88"/>
    </location>
</feature>
<dbReference type="eggNOG" id="COG1299">
    <property type="taxonomic scope" value="Bacteria"/>
</dbReference>
<feature type="transmembrane region" description="Helical" evidence="9">
    <location>
        <begin position="109"/>
        <end position="128"/>
    </location>
</feature>
<dbReference type="GO" id="GO:0090563">
    <property type="term" value="F:protein-phosphocysteine-sugar phosphotransferase activity"/>
    <property type="evidence" value="ECO:0007669"/>
    <property type="project" value="TreeGrafter"/>
</dbReference>
<dbReference type="AlphaFoldDB" id="D1AHT5"/>
<evidence type="ECO:0000256" key="2">
    <source>
        <dbReference type="ARBA" id="ARBA00022448"/>
    </source>
</evidence>
<name>D1AHT5_SEBTE</name>
<feature type="transmembrane region" description="Helical" evidence="9">
    <location>
        <begin position="283"/>
        <end position="303"/>
    </location>
</feature>
<evidence type="ECO:0000256" key="3">
    <source>
        <dbReference type="ARBA" id="ARBA00022475"/>
    </source>
</evidence>
<sequence length="352" mass="36761">MKNFFIDLKRHFLTGISYMIPLVIAGAVIMGIARIGSSFYGVVDIWDASHAESSHALVKLFHTMDGIGGLALGLMLPFIAGFIAFSIIDRPGIVPGFVAGLLAKNMNTGFLGALAAGILAGYTVKFILEKMQLPDFAAGITAIFLAPVLGTLVTCLLMQYVVGAPLAGINRALELWLTSMTGTNKIVLAAIIGGMVGFDLGGPVNKAAVTTAMALLTSGITTPNTAAQVAIIVPPIGLGIATLLSKKKYDESMLEAGKSSILMGLVGISEGAIPFAIESPLKVIPINVIGSALASALAVMFGANNPAPISGFYGWFTVEKWPLYVLSIFIGAFFIAFANILLRKPAQELAAE</sequence>
<gene>
    <name evidence="11" type="ordered locus">Sterm_1457</name>
</gene>
<evidence type="ECO:0000256" key="4">
    <source>
        <dbReference type="ARBA" id="ARBA00022597"/>
    </source>
</evidence>
<protein>
    <submittedName>
        <fullName evidence="11">PTS system, fructose subfamily, IIC subunit</fullName>
    </submittedName>
</protein>
<dbReference type="HOGENOM" id="CLU_013155_0_1_0"/>
<accession>D1AHT5</accession>
<dbReference type="GO" id="GO:0008982">
    <property type="term" value="F:protein-N(PI)-phosphohistidine-sugar phosphotransferase activity"/>
    <property type="evidence" value="ECO:0007669"/>
    <property type="project" value="InterPro"/>
</dbReference>
<keyword evidence="12" id="KW-1185">Reference proteome</keyword>
<comment type="subcellular location">
    <subcellularLocation>
        <location evidence="1">Cell inner membrane</location>
        <topology evidence="1">Multi-pass membrane protein</topology>
    </subcellularLocation>
</comment>
<dbReference type="RefSeq" id="WP_012860915.1">
    <property type="nucleotide sequence ID" value="NC_013517.1"/>
</dbReference>